<accession>A0AB36RIR2</accession>
<keyword evidence="3" id="KW-1185">Reference proteome</keyword>
<evidence type="ECO:0000313" key="2">
    <source>
        <dbReference type="EMBL" id="PAQ04087.1"/>
    </source>
</evidence>
<name>A0AB36RIR2_9HYPH</name>
<organism evidence="2 3">
    <name type="scientific">Mesorhizobium mediterraneum</name>
    <dbReference type="NCBI Taxonomy" id="43617"/>
    <lineage>
        <taxon>Bacteria</taxon>
        <taxon>Pseudomonadati</taxon>
        <taxon>Pseudomonadota</taxon>
        <taxon>Alphaproteobacteria</taxon>
        <taxon>Hyphomicrobiales</taxon>
        <taxon>Phyllobacteriaceae</taxon>
        <taxon>Mesorhizobium</taxon>
    </lineage>
</organism>
<feature type="compositionally biased region" description="Low complexity" evidence="1">
    <location>
        <begin position="1"/>
        <end position="16"/>
    </location>
</feature>
<dbReference type="AlphaFoldDB" id="A0AB36RIR2"/>
<sequence length="268" mass="28996">MTKSGSASAASKPSSGHFSQNRALQSLASPSLVSQSRASTAKTEYLSLLRELDRRRRANQLAAYRPYPKQAEFHAAGATSRERLFMAGNQIGKTRAGGAEWAMHLTGRYPEWWQGKVFDTPVRLWAAGVTAEGTRDNPQRILIGPPQQPAAWGTGMIPADAILSTIMGRGAPHGLDSVVVRHGGGGDVQADESVLSFKSFEKGREKWQGETLHGVWFDEEPPLDIYSEGLTRTNATGGITIVTFTPLLGMSDVVLLFLSAEEVEGMGR</sequence>
<dbReference type="Proteomes" id="UP000216215">
    <property type="component" value="Unassembled WGS sequence"/>
</dbReference>
<comment type="caution">
    <text evidence="2">The sequence shown here is derived from an EMBL/GenBank/DDBJ whole genome shotgun (WGS) entry which is preliminary data.</text>
</comment>
<gene>
    <name evidence="2" type="ORF">CIT25_00880</name>
</gene>
<dbReference type="Pfam" id="PF03237">
    <property type="entry name" value="Terminase_6N"/>
    <property type="match status" value="1"/>
</dbReference>
<feature type="region of interest" description="Disordered" evidence="1">
    <location>
        <begin position="1"/>
        <end position="23"/>
    </location>
</feature>
<evidence type="ECO:0000313" key="3">
    <source>
        <dbReference type="Proteomes" id="UP000216215"/>
    </source>
</evidence>
<proteinExistence type="predicted"/>
<evidence type="ECO:0000256" key="1">
    <source>
        <dbReference type="SAM" id="MobiDB-lite"/>
    </source>
</evidence>
<reference evidence="3" key="1">
    <citation type="submission" date="2017-08" db="EMBL/GenBank/DDBJ databases">
        <title>Mesorhizobium wenxinae sp. nov., a novel rhizobial species isolated from root nodules of chickpea (Cicer arietinum L.).</title>
        <authorList>
            <person name="Zhang J."/>
        </authorList>
    </citation>
    <scope>NUCLEOTIDE SEQUENCE [LARGE SCALE GENOMIC DNA]</scope>
    <source>
        <strain evidence="3">USDA 3392</strain>
    </source>
</reference>
<dbReference type="EMBL" id="NPKI01000002">
    <property type="protein sequence ID" value="PAQ04087.1"/>
    <property type="molecule type" value="Genomic_DNA"/>
</dbReference>
<protein>
    <submittedName>
        <fullName evidence="2">Terminase</fullName>
    </submittedName>
</protein>